<sequence length="248" mass="28262">MTDEEVIKRRLLIDGDGTGDDRRLNVLLKTFIKWSNTVDTPENTAATYDRMQAQLAQCEFAVTKSDFATRMMQQELKNYESISQTIERGIELAKVQIEHSKENLVLAKKIRKNRMEYDVLSKVINQQPDRKKTLQQLDVVKEELNQLQDTRRQLQRKLAGRRKEFLVLMRAIKELQGTLIDDEEASDEENGVSSPKYSAPPSPGYAPPSPSYGPGSSSYRPASPNFSPTYPVYEPSVRRGKTSGNEFE</sequence>
<feature type="region of interest" description="Disordered" evidence="6">
    <location>
        <begin position="179"/>
        <end position="248"/>
    </location>
</feature>
<name>A0A6B2EHK8_9DIPT</name>
<protein>
    <submittedName>
        <fullName evidence="7">Putative tho complex 7</fullName>
    </submittedName>
</protein>
<dbReference type="GO" id="GO:0006397">
    <property type="term" value="P:mRNA processing"/>
    <property type="evidence" value="ECO:0007669"/>
    <property type="project" value="InterPro"/>
</dbReference>
<evidence type="ECO:0000313" key="7">
    <source>
        <dbReference type="EMBL" id="NBJ62507.1"/>
    </source>
</evidence>
<dbReference type="GO" id="GO:0006406">
    <property type="term" value="P:mRNA export from nucleus"/>
    <property type="evidence" value="ECO:0007669"/>
    <property type="project" value="TreeGrafter"/>
</dbReference>
<dbReference type="AlphaFoldDB" id="A0A6B2EHK8"/>
<comment type="subcellular location">
    <subcellularLocation>
        <location evidence="1">Nucleus</location>
    </subcellularLocation>
</comment>
<dbReference type="PANTHER" id="PTHR23405:SF5">
    <property type="entry name" value="THO COMPLEX SUBUNIT 7 HOMOLOG"/>
    <property type="match status" value="1"/>
</dbReference>
<dbReference type="Pfam" id="PF05615">
    <property type="entry name" value="THOC7"/>
    <property type="match status" value="1"/>
</dbReference>
<organism evidence="7">
    <name type="scientific">Phlebotomus kandelakii</name>
    <dbReference type="NCBI Taxonomy" id="1109342"/>
    <lineage>
        <taxon>Eukaryota</taxon>
        <taxon>Metazoa</taxon>
        <taxon>Ecdysozoa</taxon>
        <taxon>Arthropoda</taxon>
        <taxon>Hexapoda</taxon>
        <taxon>Insecta</taxon>
        <taxon>Pterygota</taxon>
        <taxon>Neoptera</taxon>
        <taxon>Endopterygota</taxon>
        <taxon>Diptera</taxon>
        <taxon>Nematocera</taxon>
        <taxon>Psychodoidea</taxon>
        <taxon>Psychodidae</taxon>
        <taxon>Phlebotomus</taxon>
        <taxon>Larroussius</taxon>
    </lineage>
</organism>
<feature type="compositionally biased region" description="Acidic residues" evidence="6">
    <location>
        <begin position="180"/>
        <end position="190"/>
    </location>
</feature>
<keyword evidence="4" id="KW-0539">Nucleus</keyword>
<evidence type="ECO:0000256" key="1">
    <source>
        <dbReference type="ARBA" id="ARBA00004123"/>
    </source>
</evidence>
<feature type="coiled-coil region" evidence="5">
    <location>
        <begin position="130"/>
        <end position="164"/>
    </location>
</feature>
<evidence type="ECO:0000256" key="5">
    <source>
        <dbReference type="SAM" id="Coils"/>
    </source>
</evidence>
<keyword evidence="3 5" id="KW-0175">Coiled coil</keyword>
<evidence type="ECO:0000256" key="3">
    <source>
        <dbReference type="ARBA" id="ARBA00023054"/>
    </source>
</evidence>
<dbReference type="PANTHER" id="PTHR23405">
    <property type="entry name" value="MAINTENANCE OF KILLER 16 MAK16 PROTEIN-RELATED"/>
    <property type="match status" value="1"/>
</dbReference>
<feature type="compositionally biased region" description="Pro residues" evidence="6">
    <location>
        <begin position="198"/>
        <end position="211"/>
    </location>
</feature>
<proteinExistence type="inferred from homology"/>
<dbReference type="EMBL" id="GIFK01004804">
    <property type="protein sequence ID" value="NBJ62507.1"/>
    <property type="molecule type" value="Transcribed_RNA"/>
</dbReference>
<comment type="similarity">
    <text evidence="2">Belongs to the THOC7 family.</text>
</comment>
<evidence type="ECO:0000256" key="4">
    <source>
        <dbReference type="ARBA" id="ARBA00023242"/>
    </source>
</evidence>
<accession>A0A6B2EHK8</accession>
<evidence type="ECO:0000256" key="2">
    <source>
        <dbReference type="ARBA" id="ARBA00006482"/>
    </source>
</evidence>
<dbReference type="InterPro" id="IPR008501">
    <property type="entry name" value="THOC7/Mft1"/>
</dbReference>
<dbReference type="GO" id="GO:0000445">
    <property type="term" value="C:THO complex part of transcription export complex"/>
    <property type="evidence" value="ECO:0007669"/>
    <property type="project" value="InterPro"/>
</dbReference>
<evidence type="ECO:0000256" key="6">
    <source>
        <dbReference type="SAM" id="MobiDB-lite"/>
    </source>
</evidence>
<feature type="compositionally biased region" description="Low complexity" evidence="6">
    <location>
        <begin position="212"/>
        <end position="224"/>
    </location>
</feature>
<reference evidence="7" key="1">
    <citation type="submission" date="2019-10" db="EMBL/GenBank/DDBJ databases">
        <title>Short sand fly seasons in Tbilisi, Georgia, hinder development of host immunity to saliva of the visceral leishmaniasis vector Phlebotomus kandelakii.</title>
        <authorList>
            <person name="Oliveira F."/>
            <person name="Giorgobiani E."/>
            <person name="Guimaraes-Costa A.B."/>
            <person name="Abdeladhim M."/>
            <person name="Oristian J."/>
            <person name="Tskhvaradze L."/>
            <person name="Tsertsvadze N."/>
            <person name="Zakalashvili M."/>
            <person name="Valenzuela J.G."/>
            <person name="Kamhawi S."/>
        </authorList>
    </citation>
    <scope>NUCLEOTIDE SEQUENCE</scope>
    <source>
        <strain evidence="7">Wild-capture in Tbilisi</strain>
        <tissue evidence="7">Salivary glands</tissue>
    </source>
</reference>